<evidence type="ECO:0000313" key="6">
    <source>
        <dbReference type="EMBL" id="MBS3850051.1"/>
    </source>
</evidence>
<evidence type="ECO:0000313" key="7">
    <source>
        <dbReference type="Proteomes" id="UP000678281"/>
    </source>
</evidence>
<name>A0A942EHF7_9HYPH</name>
<sequence length="140" mass="15051">MTDTTNGATGRNGWNIGLWVAQALLALMYGFAGFNKLTQSMEALGAMGMSYALDYPEMLTRFIGTVEVLGAIGLILPALTRILPRLTPLAAVGFSVIQVLAMGVHISRAEFSVLPMNLVLLALSLFIVWGRTKKAPISPR</sequence>
<protein>
    <submittedName>
        <fullName evidence="6">DoxX family protein</fullName>
    </submittedName>
</protein>
<dbReference type="AlphaFoldDB" id="A0A942EHF7"/>
<gene>
    <name evidence="6" type="ORF">KD146_15220</name>
</gene>
<keyword evidence="3 5" id="KW-1133">Transmembrane helix</keyword>
<keyword evidence="4 5" id="KW-0472">Membrane</keyword>
<evidence type="ECO:0000256" key="2">
    <source>
        <dbReference type="ARBA" id="ARBA00022692"/>
    </source>
</evidence>
<accession>A0A942EHF7</accession>
<feature type="transmembrane region" description="Helical" evidence="5">
    <location>
        <begin position="112"/>
        <end position="130"/>
    </location>
</feature>
<comment type="subcellular location">
    <subcellularLocation>
        <location evidence="1">Membrane</location>
        <topology evidence="1">Multi-pass membrane protein</topology>
    </subcellularLocation>
</comment>
<organism evidence="6 7">
    <name type="scientific">Devosia litorisediminis</name>
    <dbReference type="NCBI Taxonomy" id="2829817"/>
    <lineage>
        <taxon>Bacteria</taxon>
        <taxon>Pseudomonadati</taxon>
        <taxon>Pseudomonadota</taxon>
        <taxon>Alphaproteobacteria</taxon>
        <taxon>Hyphomicrobiales</taxon>
        <taxon>Devosiaceae</taxon>
        <taxon>Devosia</taxon>
    </lineage>
</organism>
<keyword evidence="7" id="KW-1185">Reference proteome</keyword>
<evidence type="ECO:0000256" key="4">
    <source>
        <dbReference type="ARBA" id="ARBA00023136"/>
    </source>
</evidence>
<comment type="caution">
    <text evidence="6">The sequence shown here is derived from an EMBL/GenBank/DDBJ whole genome shotgun (WGS) entry which is preliminary data.</text>
</comment>
<evidence type="ECO:0000256" key="5">
    <source>
        <dbReference type="SAM" id="Phobius"/>
    </source>
</evidence>
<dbReference type="Pfam" id="PF13564">
    <property type="entry name" value="DoxX_2"/>
    <property type="match status" value="1"/>
</dbReference>
<evidence type="ECO:0000256" key="3">
    <source>
        <dbReference type="ARBA" id="ARBA00022989"/>
    </source>
</evidence>
<feature type="transmembrane region" description="Helical" evidence="5">
    <location>
        <begin position="12"/>
        <end position="32"/>
    </location>
</feature>
<feature type="transmembrane region" description="Helical" evidence="5">
    <location>
        <begin position="86"/>
        <end position="106"/>
    </location>
</feature>
<proteinExistence type="predicted"/>
<keyword evidence="2 5" id="KW-0812">Transmembrane</keyword>
<dbReference type="InterPro" id="IPR032808">
    <property type="entry name" value="DoxX"/>
</dbReference>
<evidence type="ECO:0000256" key="1">
    <source>
        <dbReference type="ARBA" id="ARBA00004141"/>
    </source>
</evidence>
<dbReference type="EMBL" id="JAGXTP010000003">
    <property type="protein sequence ID" value="MBS3850051.1"/>
    <property type="molecule type" value="Genomic_DNA"/>
</dbReference>
<dbReference type="RefSeq" id="WP_212659693.1">
    <property type="nucleotide sequence ID" value="NZ_JAGXTP010000003.1"/>
</dbReference>
<feature type="transmembrane region" description="Helical" evidence="5">
    <location>
        <begin position="58"/>
        <end position="79"/>
    </location>
</feature>
<dbReference type="GO" id="GO:0016020">
    <property type="term" value="C:membrane"/>
    <property type="evidence" value="ECO:0007669"/>
    <property type="project" value="UniProtKB-SubCell"/>
</dbReference>
<dbReference type="Proteomes" id="UP000678281">
    <property type="component" value="Unassembled WGS sequence"/>
</dbReference>
<reference evidence="6" key="1">
    <citation type="submission" date="2021-04" db="EMBL/GenBank/DDBJ databases">
        <title>Devosia litorisediminis sp. nov., isolated from a sand dune.</title>
        <authorList>
            <person name="Park S."/>
            <person name="Yoon J.-H."/>
        </authorList>
    </citation>
    <scope>NUCLEOTIDE SEQUENCE</scope>
    <source>
        <strain evidence="6">BSSL-BM10</strain>
    </source>
</reference>